<dbReference type="Proteomes" id="UP001652661">
    <property type="component" value="Chromosome 3R"/>
</dbReference>
<gene>
    <name evidence="3" type="primary">LOC108073374</name>
</gene>
<evidence type="ECO:0000256" key="1">
    <source>
        <dbReference type="SAM" id="MobiDB-lite"/>
    </source>
</evidence>
<dbReference type="AlphaFoldDB" id="A0A6P4IC74"/>
<feature type="compositionally biased region" description="Polar residues" evidence="1">
    <location>
        <begin position="50"/>
        <end position="59"/>
    </location>
</feature>
<name>A0A6P4IC74_DROKI</name>
<sequence length="393" mass="40227">MVNFGALPQKRSGRVLPPKRTPVSASKSNAGPATLSAASRLMRRRPAIGSSASAKRTTAGALTNLSGRLAGSPSLGMFHSQSLLADPKAQTTALRQPPVPPPRPLRRATGLSALQVASTAPVGLAAKVSGAGPALAAHPIAPSIPIQTTLAPKKSSLSKRALSGGKGVDPCNQTKRRVKFSSHVSAQPTDTTITAKKSARIGELQLKKRVKTLKRIRSRREGGHGGSGITPDTSGILATSNQDINTIIDVEALKAPPPPPPPAPRILRLNVVGKSSPATGKSALAAALQRKAKRTRPSAAVELDKATTAGVVRTAGKVGSGSRIRKSVKTTTKVITSKAGGGSKQKLLGASSHSVTGSSAGLATHKKTLSAATAGLKRRKPQPANGRRGYGKA</sequence>
<proteinExistence type="predicted"/>
<protein>
    <submittedName>
        <fullName evidence="3">Uncharacterized protein</fullName>
    </submittedName>
</protein>
<organism evidence="2 3">
    <name type="scientific">Drosophila kikkawai</name>
    <name type="common">Fruit fly</name>
    <dbReference type="NCBI Taxonomy" id="30033"/>
    <lineage>
        <taxon>Eukaryota</taxon>
        <taxon>Metazoa</taxon>
        <taxon>Ecdysozoa</taxon>
        <taxon>Arthropoda</taxon>
        <taxon>Hexapoda</taxon>
        <taxon>Insecta</taxon>
        <taxon>Pterygota</taxon>
        <taxon>Neoptera</taxon>
        <taxon>Endopterygota</taxon>
        <taxon>Diptera</taxon>
        <taxon>Brachycera</taxon>
        <taxon>Muscomorpha</taxon>
        <taxon>Ephydroidea</taxon>
        <taxon>Drosophilidae</taxon>
        <taxon>Drosophila</taxon>
        <taxon>Sophophora</taxon>
    </lineage>
</organism>
<feature type="region of interest" description="Disordered" evidence="1">
    <location>
        <begin position="339"/>
        <end position="393"/>
    </location>
</feature>
<feature type="region of interest" description="Disordered" evidence="1">
    <location>
        <begin position="159"/>
        <end position="186"/>
    </location>
</feature>
<dbReference type="RefSeq" id="XP_017020437.1">
    <property type="nucleotide sequence ID" value="XM_017164948.3"/>
</dbReference>
<feature type="compositionally biased region" description="Polar residues" evidence="1">
    <location>
        <begin position="351"/>
        <end position="361"/>
    </location>
</feature>
<keyword evidence="2" id="KW-1185">Reference proteome</keyword>
<evidence type="ECO:0000313" key="2">
    <source>
        <dbReference type="Proteomes" id="UP001652661"/>
    </source>
</evidence>
<dbReference type="OrthoDB" id="7860203at2759"/>
<feature type="region of interest" description="Disordered" evidence="1">
    <location>
        <begin position="1"/>
        <end position="59"/>
    </location>
</feature>
<reference evidence="3" key="1">
    <citation type="submission" date="2025-08" db="UniProtKB">
        <authorList>
            <consortium name="RefSeq"/>
        </authorList>
    </citation>
    <scope>IDENTIFICATION</scope>
    <source>
        <strain evidence="3">14028-0561.14</strain>
        <tissue evidence="3">Whole fly</tissue>
    </source>
</reference>
<evidence type="ECO:0000313" key="3">
    <source>
        <dbReference type="RefSeq" id="XP_017020437.1"/>
    </source>
</evidence>
<accession>A0A6P4IC74</accession>
<dbReference type="GeneID" id="108073374"/>